<name>A0A934W2C7_9MICO</name>
<dbReference type="EMBL" id="JAEPES010000003">
    <property type="protein sequence ID" value="MBK4347778.1"/>
    <property type="molecule type" value="Genomic_DNA"/>
</dbReference>
<comment type="caution">
    <text evidence="2">The sequence shown here is derived from an EMBL/GenBank/DDBJ whole genome shotgun (WGS) entry which is preliminary data.</text>
</comment>
<dbReference type="Proteomes" id="UP000636458">
    <property type="component" value="Unassembled WGS sequence"/>
</dbReference>
<keyword evidence="3" id="KW-1185">Reference proteome</keyword>
<sequence length="90" mass="10130">MNQTRTAAILLIDRPLEKRWEFKNHVVKTIGRQQGAALRNVMSVPLKNAAQAAHVSLYGKAANSKVQSEYLKQFQSWGLKKNGKNGVIWP</sequence>
<reference evidence="2" key="1">
    <citation type="submission" date="2021-01" db="EMBL/GenBank/DDBJ databases">
        <title>Lacisediminihabitans sp. nov. strain G11-30, isolated from Antarctic Soil.</title>
        <authorList>
            <person name="Li J."/>
        </authorList>
    </citation>
    <scope>NUCLEOTIDE SEQUENCE</scope>
    <source>
        <strain evidence="2">G11-30</strain>
    </source>
</reference>
<evidence type="ECO:0000313" key="1">
    <source>
        <dbReference type="EMBL" id="MBK4347099.1"/>
    </source>
</evidence>
<dbReference type="RefSeq" id="WP_200555360.1">
    <property type="nucleotide sequence ID" value="NZ_JAEPES010000001.1"/>
</dbReference>
<evidence type="ECO:0000313" key="2">
    <source>
        <dbReference type="EMBL" id="MBK4347778.1"/>
    </source>
</evidence>
<dbReference type="AlphaFoldDB" id="A0A934W2C7"/>
<protein>
    <submittedName>
        <fullName evidence="2">Uncharacterized protein</fullName>
    </submittedName>
</protein>
<evidence type="ECO:0000313" key="3">
    <source>
        <dbReference type="Proteomes" id="UP000636458"/>
    </source>
</evidence>
<organism evidence="2 3">
    <name type="scientific">Lacisediminihabitans changchengi</name>
    <dbReference type="NCBI Taxonomy" id="2787634"/>
    <lineage>
        <taxon>Bacteria</taxon>
        <taxon>Bacillati</taxon>
        <taxon>Actinomycetota</taxon>
        <taxon>Actinomycetes</taxon>
        <taxon>Micrococcales</taxon>
        <taxon>Microbacteriaceae</taxon>
        <taxon>Lacisediminihabitans</taxon>
    </lineage>
</organism>
<gene>
    <name evidence="1" type="ORF">IV501_05580</name>
    <name evidence="2" type="ORF">IV501_09045</name>
</gene>
<dbReference type="EMBL" id="JAEPES010000001">
    <property type="protein sequence ID" value="MBK4347099.1"/>
    <property type="molecule type" value="Genomic_DNA"/>
</dbReference>
<accession>A0A934W2C7</accession>
<proteinExistence type="predicted"/>